<evidence type="ECO:0000313" key="2">
    <source>
        <dbReference type="EMBL" id="MBO8454069.1"/>
    </source>
</evidence>
<dbReference type="InterPro" id="IPR012338">
    <property type="entry name" value="Beta-lactam/transpept-like"/>
</dbReference>
<protein>
    <submittedName>
        <fullName evidence="2">Beta-lactamase family protein</fullName>
    </submittedName>
</protein>
<name>A0A940DNH2_9BACT</name>
<dbReference type="PANTHER" id="PTHR46825">
    <property type="entry name" value="D-ALANYL-D-ALANINE-CARBOXYPEPTIDASE/ENDOPEPTIDASE AMPH"/>
    <property type="match status" value="1"/>
</dbReference>
<feature type="domain" description="Beta-lactamase-related" evidence="1">
    <location>
        <begin position="2"/>
        <end position="329"/>
    </location>
</feature>
<organism evidence="2 3">
    <name type="scientific">Candidatus Cryptobacteroides gallistercoris</name>
    <dbReference type="NCBI Taxonomy" id="2840765"/>
    <lineage>
        <taxon>Bacteria</taxon>
        <taxon>Pseudomonadati</taxon>
        <taxon>Bacteroidota</taxon>
        <taxon>Bacteroidia</taxon>
        <taxon>Bacteroidales</taxon>
        <taxon>Candidatus Cryptobacteroides</taxon>
    </lineage>
</organism>
<dbReference type="InterPro" id="IPR001466">
    <property type="entry name" value="Beta-lactam-related"/>
</dbReference>
<reference evidence="2" key="2">
    <citation type="journal article" date="2021" name="PeerJ">
        <title>Extensive microbial diversity within the chicken gut microbiome revealed by metagenomics and culture.</title>
        <authorList>
            <person name="Gilroy R."/>
            <person name="Ravi A."/>
            <person name="Getino M."/>
            <person name="Pursley I."/>
            <person name="Horton D.L."/>
            <person name="Alikhan N.F."/>
            <person name="Baker D."/>
            <person name="Gharbi K."/>
            <person name="Hall N."/>
            <person name="Watson M."/>
            <person name="Adriaenssens E.M."/>
            <person name="Foster-Nyarko E."/>
            <person name="Jarju S."/>
            <person name="Secka A."/>
            <person name="Antonio M."/>
            <person name="Oren A."/>
            <person name="Chaudhuri R.R."/>
            <person name="La Ragione R."/>
            <person name="Hildebrand F."/>
            <person name="Pallen M.J."/>
        </authorList>
    </citation>
    <scope>NUCLEOTIDE SEQUENCE</scope>
    <source>
        <strain evidence="2">F1-3629</strain>
    </source>
</reference>
<sequence length="407" mass="45429">MDRLVEAYRKRWDLRGLSLAVMRNDSLLFAKGYGWADEEKNIPMGPGNILRMASVSKLITATGIMKLQETGKLALGDTVFGPSGILCDSMYTAAIGKKRNYMRITVEDLLRHKGGFTCSLGDPMFSTRDIIRQFRLDGAPDSETLTRCMLKRQLGYAPGSWQQYSNFGYLLLSMIIEKVSGTDYETFIRANVLEPAGCHDMHIAGNYYEDRYPNEVRYYMHEGSEPCPEFNLSGKLVEKCYGGNDIESLSGAGAWVGSPAELCRFVASIDGRPEIPDIISPESVAAMTEYFDSETFSLGWNDTKPDGEWTRTGTFSGTSALIKYFPDGECWILITNTSTWRGPGLARYTEALFKKCRELYSPLLPERNMFSAAPGSRIFFRAGVLPDIQSPSLPEYVLTSNSPDNTL</sequence>
<reference evidence="2" key="1">
    <citation type="submission" date="2020-10" db="EMBL/GenBank/DDBJ databases">
        <authorList>
            <person name="Gilroy R."/>
        </authorList>
    </citation>
    <scope>NUCLEOTIDE SEQUENCE</scope>
    <source>
        <strain evidence="2">F1-3629</strain>
    </source>
</reference>
<dbReference type="Proteomes" id="UP000771749">
    <property type="component" value="Unassembled WGS sequence"/>
</dbReference>
<dbReference type="EMBL" id="JADIMJ010000075">
    <property type="protein sequence ID" value="MBO8454069.1"/>
    <property type="molecule type" value="Genomic_DNA"/>
</dbReference>
<gene>
    <name evidence="2" type="ORF">IAC07_05015</name>
</gene>
<proteinExistence type="predicted"/>
<evidence type="ECO:0000313" key="3">
    <source>
        <dbReference type="Proteomes" id="UP000771749"/>
    </source>
</evidence>
<dbReference type="Gene3D" id="3.40.710.10">
    <property type="entry name" value="DD-peptidase/beta-lactamase superfamily"/>
    <property type="match status" value="1"/>
</dbReference>
<accession>A0A940DNH2</accession>
<dbReference type="SUPFAM" id="SSF56601">
    <property type="entry name" value="beta-lactamase/transpeptidase-like"/>
    <property type="match status" value="1"/>
</dbReference>
<comment type="caution">
    <text evidence="2">The sequence shown here is derived from an EMBL/GenBank/DDBJ whole genome shotgun (WGS) entry which is preliminary data.</text>
</comment>
<dbReference type="PANTHER" id="PTHR46825:SF9">
    <property type="entry name" value="BETA-LACTAMASE-RELATED DOMAIN-CONTAINING PROTEIN"/>
    <property type="match status" value="1"/>
</dbReference>
<dbReference type="AlphaFoldDB" id="A0A940DNH2"/>
<evidence type="ECO:0000259" key="1">
    <source>
        <dbReference type="Pfam" id="PF00144"/>
    </source>
</evidence>
<dbReference type="Pfam" id="PF00144">
    <property type="entry name" value="Beta-lactamase"/>
    <property type="match status" value="1"/>
</dbReference>
<dbReference type="InterPro" id="IPR050491">
    <property type="entry name" value="AmpC-like"/>
</dbReference>